<organism evidence="5">
    <name type="scientific">plant metagenome</name>
    <dbReference type="NCBI Taxonomy" id="1297885"/>
    <lineage>
        <taxon>unclassified sequences</taxon>
        <taxon>metagenomes</taxon>
        <taxon>organismal metagenomes</taxon>
    </lineage>
</organism>
<dbReference type="EMBL" id="CAADIH010000014">
    <property type="protein sequence ID" value="VFR43417.1"/>
    <property type="molecule type" value="Genomic_DNA"/>
</dbReference>
<dbReference type="Gene3D" id="4.10.220.110">
    <property type="match status" value="1"/>
</dbReference>
<dbReference type="Gene3D" id="2.30.110.50">
    <property type="match status" value="1"/>
</dbReference>
<evidence type="ECO:0000259" key="2">
    <source>
        <dbReference type="Pfam" id="PF10106"/>
    </source>
</evidence>
<dbReference type="Pfam" id="PF10106">
    <property type="entry name" value="DUF2345"/>
    <property type="match status" value="1"/>
</dbReference>
<dbReference type="InterPro" id="IPR028244">
    <property type="entry name" value="T6SS_Rhs_Vgr_dom"/>
</dbReference>
<dbReference type="InterPro" id="IPR018769">
    <property type="entry name" value="VgrG2_DUF2345"/>
</dbReference>
<feature type="domain" description="Putative type VI secretion system Rhs element associated Vgr" evidence="3">
    <location>
        <begin position="617"/>
        <end position="723"/>
    </location>
</feature>
<gene>
    <name evidence="4" type="ORF">ANDA3_0803</name>
    <name evidence="5" type="ORF">BER2_0848</name>
    <name evidence="6" type="ORF">DAR3_0670</name>
    <name evidence="7" type="ORF">ISE1_0682</name>
</gene>
<dbReference type="Pfam" id="PF05954">
    <property type="entry name" value="Phage_GPD"/>
    <property type="match status" value="1"/>
</dbReference>
<dbReference type="EMBL" id="CAADIJ010000014">
    <property type="protein sequence ID" value="VFR71785.1"/>
    <property type="molecule type" value="Genomic_DNA"/>
</dbReference>
<dbReference type="AlphaFoldDB" id="A0A484R2P6"/>
<accession>A0A484R2P6</accession>
<name>A0A484R2P6_9ZZZZ</name>
<reference evidence="5" key="1">
    <citation type="submission" date="2019-03" db="EMBL/GenBank/DDBJ databases">
        <authorList>
            <person name="Danneels B."/>
        </authorList>
    </citation>
    <scope>NUCLEOTIDE SEQUENCE</scope>
</reference>
<dbReference type="EMBL" id="CAADIC010000010">
    <property type="protein sequence ID" value="VFR27818.1"/>
    <property type="molecule type" value="Genomic_DNA"/>
</dbReference>
<protein>
    <submittedName>
        <fullName evidence="5">VgrG protein</fullName>
    </submittedName>
</protein>
<evidence type="ECO:0000313" key="7">
    <source>
        <dbReference type="EMBL" id="VFR83638.1"/>
    </source>
</evidence>
<evidence type="ECO:0000313" key="6">
    <source>
        <dbReference type="EMBL" id="VFR71785.1"/>
    </source>
</evidence>
<evidence type="ECO:0000313" key="4">
    <source>
        <dbReference type="EMBL" id="VFR27818.1"/>
    </source>
</evidence>
<evidence type="ECO:0000313" key="5">
    <source>
        <dbReference type="EMBL" id="VFR43417.1"/>
    </source>
</evidence>
<dbReference type="Pfam" id="PF13296">
    <property type="entry name" value="T6SS_Vgr"/>
    <property type="match status" value="1"/>
</dbReference>
<proteinExistence type="predicted"/>
<dbReference type="Gene3D" id="2.40.50.230">
    <property type="entry name" value="Gp5 N-terminal domain"/>
    <property type="match status" value="1"/>
</dbReference>
<sequence>MSMESSSLSSLFSAGSRLYALEGEGALGGLQVEAWAAREALSSLPELRVLALSDDASLDLDDMVSRPVTLWTTGADGERASRSGLVRAAERVAGDGGLARYRLTVVPWLWLADQTRASRIFEGRPVLDILTSILDAYEGYSWKLSGDASAAVAELPVAPYVTQYRETDYAFLTRVMAGAGLGWTVVEDTQAPSRHAILVFADSRQLPEDASSASVGVPFHRANAAEARDGVQAFARQRRRVTERVTLLGWQGGGKRAVSGDASGEVQSDSGEAEGLEWYDFTGHGSLASEDEARRQAELLWEGFHAEDEQFLGRGTVRSFRSGTRFTLQDMAPLGPAGEKDFEPVFALDAVEHVGINNLPEAARASLDARLGPLDAALSFDAAPAAPLRGESLSAQDDDDALWRETLAETPAAALIGQARTTGYANEFRALRCDRAWRLRASRERGAWPHVAPTVHGVQTAVVVDAEGGDQAGGKDEVLRNRRGDVRIRFPWQGTGGNQAHSRWARVAQRQAGGGMGMTFVPRIGQEVLVRFLDHDVNQPIVVGALYNGRGEGGVAPTPAGAAGEEGGGAELYAAARDLAPSAQANLVGGHAPAWHGAGASDDAHRNAAALSGFKSKEFGGAGYSQVVLDDSDDQLRVHVSTTQAATSLTLGHLIHQAGNYRGSLRGVGAELRTDAHGALRGGAGVLLTTYAAQAGAPSGEAAGAQTLASQAHLMAKSLDDMAGAHQSVRLASALGTEQAGASRRDPEYPPLAAFHRAVSGTVAGEGLSPARGDAASRHTQAVEGKVPHTNDAVVVMAARAGLAQVAGQHMQYVAGDAVHASAGKDVNHAVAGSLRIHAGQAAGVVAGVQKGAQDAGLDVICATADVSVQAQGDVLTAQAQQDILLTARAGKVKAASPTRIRIATAAGASILIEGGNITVTAPGRIDVKMSDKRFEGATRLSEQMNTWPDASFDKDVIVRGPSGKAMANRPFEIVREDGARIQGVTDAEGRTGVQRSELLGRYLIKILPNND</sequence>
<dbReference type="EMBL" id="CAADIM010000025">
    <property type="protein sequence ID" value="VFR83638.1"/>
    <property type="molecule type" value="Genomic_DNA"/>
</dbReference>
<dbReference type="Pfam" id="PF04717">
    <property type="entry name" value="Phage_base_V"/>
    <property type="match status" value="1"/>
</dbReference>
<evidence type="ECO:0000259" key="1">
    <source>
        <dbReference type="Pfam" id="PF04717"/>
    </source>
</evidence>
<feature type="domain" description="DUF2345" evidence="2">
    <location>
        <begin position="784"/>
        <end position="938"/>
    </location>
</feature>
<dbReference type="InterPro" id="IPR006531">
    <property type="entry name" value="Gp5/Vgr_OB"/>
</dbReference>
<dbReference type="Gene3D" id="3.55.50.10">
    <property type="entry name" value="Baseplate protein-like domains"/>
    <property type="match status" value="1"/>
</dbReference>
<evidence type="ECO:0000259" key="3">
    <source>
        <dbReference type="Pfam" id="PF13296"/>
    </source>
</evidence>
<dbReference type="SUPFAM" id="SSF69279">
    <property type="entry name" value="Phage tail proteins"/>
    <property type="match status" value="2"/>
</dbReference>
<dbReference type="InterPro" id="IPR037026">
    <property type="entry name" value="Vgr_OB-fold_dom_sf"/>
</dbReference>
<dbReference type="SUPFAM" id="SSF69255">
    <property type="entry name" value="gp5 N-terminal domain-like"/>
    <property type="match status" value="1"/>
</dbReference>
<feature type="domain" description="Gp5/Type VI secretion system Vgr protein OB-fold" evidence="1">
    <location>
        <begin position="481"/>
        <end position="547"/>
    </location>
</feature>